<keyword evidence="10" id="KW-1185">Reference proteome</keyword>
<dbReference type="EC" id="2.5.1.25" evidence="1"/>
<keyword evidence="4" id="KW-0819">tRNA processing</keyword>
<evidence type="ECO:0000256" key="6">
    <source>
        <dbReference type="ARBA" id="ARBA00048718"/>
    </source>
</evidence>
<dbReference type="AlphaFoldDB" id="A0A9W6B9W5"/>
<dbReference type="GO" id="GO:0016432">
    <property type="term" value="F:tRNA-uridine aminocarboxypropyltransferase activity"/>
    <property type="evidence" value="ECO:0007669"/>
    <property type="project" value="UniProtKB-EC"/>
</dbReference>
<protein>
    <recommendedName>
        <fullName evidence="1">tRNA-uridine aminocarboxypropyltransferase</fullName>
        <ecNumber evidence="1">2.5.1.25</ecNumber>
    </recommendedName>
</protein>
<evidence type="ECO:0000256" key="7">
    <source>
        <dbReference type="SAM" id="MobiDB-lite"/>
    </source>
</evidence>
<feature type="region of interest" description="Disordered" evidence="7">
    <location>
        <begin position="138"/>
        <end position="166"/>
    </location>
</feature>
<evidence type="ECO:0000259" key="8">
    <source>
        <dbReference type="SMART" id="SM01144"/>
    </source>
</evidence>
<gene>
    <name evidence="9" type="primary">PLESTMB000397</name>
    <name evidence="9" type="ORF">PLESTB_000066700</name>
</gene>
<evidence type="ECO:0000256" key="2">
    <source>
        <dbReference type="ARBA" id="ARBA00022679"/>
    </source>
</evidence>
<evidence type="ECO:0000256" key="3">
    <source>
        <dbReference type="ARBA" id="ARBA00022691"/>
    </source>
</evidence>
<dbReference type="InterPro" id="IPR039262">
    <property type="entry name" value="DTWD2/TAPT"/>
</dbReference>
<evidence type="ECO:0000256" key="4">
    <source>
        <dbReference type="ARBA" id="ARBA00022694"/>
    </source>
</evidence>
<evidence type="ECO:0000256" key="1">
    <source>
        <dbReference type="ARBA" id="ARBA00012386"/>
    </source>
</evidence>
<comment type="caution">
    <text evidence="9">The sequence shown here is derived from an EMBL/GenBank/DDBJ whole genome shotgun (WGS) entry which is preliminary data.</text>
</comment>
<comment type="catalytic activity">
    <reaction evidence="6">
        <text>a uridine in tRNA + S-adenosyl-L-methionine = a 3-[(3S)-3-amino-3-carboxypropyl]uridine in tRNA + S-methyl-5'-thioadenosine + H(+)</text>
        <dbReference type="Rhea" id="RHEA:62432"/>
        <dbReference type="Rhea" id="RHEA-COMP:13339"/>
        <dbReference type="Rhea" id="RHEA-COMP:16092"/>
        <dbReference type="ChEBI" id="CHEBI:15378"/>
        <dbReference type="ChEBI" id="CHEBI:17509"/>
        <dbReference type="ChEBI" id="CHEBI:59789"/>
        <dbReference type="ChEBI" id="CHEBI:65315"/>
        <dbReference type="ChEBI" id="CHEBI:82930"/>
        <dbReference type="EC" id="2.5.1.25"/>
    </reaction>
</comment>
<evidence type="ECO:0000256" key="5">
    <source>
        <dbReference type="ARBA" id="ARBA00034489"/>
    </source>
</evidence>
<feature type="domain" description="DTW" evidence="8">
    <location>
        <begin position="13"/>
        <end position="362"/>
    </location>
</feature>
<comment type="similarity">
    <text evidence="5">Belongs to the TDD superfamily. DTWD2 family.</text>
</comment>
<dbReference type="Pfam" id="PF03942">
    <property type="entry name" value="DTW"/>
    <property type="match status" value="1"/>
</dbReference>
<proteinExistence type="inferred from homology"/>
<dbReference type="GO" id="GO:0008033">
    <property type="term" value="P:tRNA processing"/>
    <property type="evidence" value="ECO:0007669"/>
    <property type="project" value="UniProtKB-KW"/>
</dbReference>
<feature type="compositionally biased region" description="Low complexity" evidence="7">
    <location>
        <begin position="148"/>
        <end position="166"/>
    </location>
</feature>
<sequence length="377" mass="39238">MDDVQTESYRIGRRATCDRCMRPHRVCVCTALPTRPLRLLGRILILQHPHELKKRLATVPLLQRCLDEESLTVVVGRKLQHPVSNPALEALLDGAQRGDYPLYVLFPGQGALGLAALTERPAHEAALRRAAGRKTACSASACPGTDLPTSSPSSSPSAATPTSSADVAKAGLAEDAAAAAAAERGPMSQVAAAAVAGDLPAPAYLLLVIDGTWRQAKEMYRAVAPRCLPPGGPGVQVALAPSDLLPPSGLRPPDRGGGQREAGRGVTVPLAADAAGDAGVGGTEVMGHDETTEGAAVGEESAALGYDPDMPCLIRKEPVAGFVTTYEATARAVGLLERDPALASELLAPLRLMTRLQAAFSPAILSRMRAEQEPGKD</sequence>
<dbReference type="EMBL" id="BRXU01000001">
    <property type="protein sequence ID" value="GLC48169.1"/>
    <property type="molecule type" value="Genomic_DNA"/>
</dbReference>
<dbReference type="PANTHER" id="PTHR21392">
    <property type="entry name" value="TRNA-URIDINE AMINOCARBOXYPROPYLTRANSFERASE 2"/>
    <property type="match status" value="1"/>
</dbReference>
<evidence type="ECO:0000313" key="9">
    <source>
        <dbReference type="EMBL" id="GLC48169.1"/>
    </source>
</evidence>
<accession>A0A9W6B9W5</accession>
<organism evidence="9 10">
    <name type="scientific">Pleodorina starrii</name>
    <dbReference type="NCBI Taxonomy" id="330485"/>
    <lineage>
        <taxon>Eukaryota</taxon>
        <taxon>Viridiplantae</taxon>
        <taxon>Chlorophyta</taxon>
        <taxon>core chlorophytes</taxon>
        <taxon>Chlorophyceae</taxon>
        <taxon>CS clade</taxon>
        <taxon>Chlamydomonadales</taxon>
        <taxon>Volvocaceae</taxon>
        <taxon>Pleodorina</taxon>
    </lineage>
</organism>
<dbReference type="OrthoDB" id="545722at2759"/>
<name>A0A9W6B9W5_9CHLO</name>
<keyword evidence="3" id="KW-0949">S-adenosyl-L-methionine</keyword>
<keyword evidence="2" id="KW-0808">Transferase</keyword>
<dbReference type="Proteomes" id="UP001165080">
    <property type="component" value="Unassembled WGS sequence"/>
</dbReference>
<dbReference type="PANTHER" id="PTHR21392:SF0">
    <property type="entry name" value="TRNA-URIDINE AMINOCARBOXYPROPYLTRANSFERASE 2"/>
    <property type="match status" value="1"/>
</dbReference>
<evidence type="ECO:0000313" key="10">
    <source>
        <dbReference type="Proteomes" id="UP001165080"/>
    </source>
</evidence>
<dbReference type="InterPro" id="IPR005636">
    <property type="entry name" value="DTW"/>
</dbReference>
<reference evidence="9 10" key="1">
    <citation type="journal article" date="2023" name="Commun. Biol.">
        <title>Reorganization of the ancestral sex-determining regions during the evolution of trioecy in Pleodorina starrii.</title>
        <authorList>
            <person name="Takahashi K."/>
            <person name="Suzuki S."/>
            <person name="Kawai-Toyooka H."/>
            <person name="Yamamoto K."/>
            <person name="Hamaji T."/>
            <person name="Ootsuki R."/>
            <person name="Yamaguchi H."/>
            <person name="Kawachi M."/>
            <person name="Higashiyama T."/>
            <person name="Nozaki H."/>
        </authorList>
    </citation>
    <scope>NUCLEOTIDE SEQUENCE [LARGE SCALE GENOMIC DNA]</scope>
    <source>
        <strain evidence="9 10">NIES-4479</strain>
    </source>
</reference>
<dbReference type="SMART" id="SM01144">
    <property type="entry name" value="DTW"/>
    <property type="match status" value="1"/>
</dbReference>